<evidence type="ECO:0000256" key="1">
    <source>
        <dbReference type="SAM" id="Phobius"/>
    </source>
</evidence>
<keyword evidence="1" id="KW-0812">Transmembrane</keyword>
<dbReference type="RefSeq" id="WP_006671178.1">
    <property type="nucleotide sequence ID" value="NZ_AOMA01000007.1"/>
</dbReference>
<dbReference type="OrthoDB" id="386557at2157"/>
<protein>
    <submittedName>
        <fullName evidence="2">Uncharacterized protein</fullName>
    </submittedName>
</protein>
<keyword evidence="1" id="KW-0472">Membrane</keyword>
<accession>M0MPD5</accession>
<feature type="transmembrane region" description="Helical" evidence="1">
    <location>
        <begin position="113"/>
        <end position="138"/>
    </location>
</feature>
<feature type="transmembrane region" description="Helical" evidence="1">
    <location>
        <begin position="81"/>
        <end position="101"/>
    </location>
</feature>
<proteinExistence type="predicted"/>
<dbReference type="AlphaFoldDB" id="M0MPD5"/>
<comment type="caution">
    <text evidence="2">The sequence shown here is derived from an EMBL/GenBank/DDBJ whole genome shotgun (WGS) entry which is preliminary data.</text>
</comment>
<sequence length="189" mass="19500">MTLRAATVPALTLAYPVAYVLLSSDQYCEPVCVDPTLRGGLILFGSVLLCAVAGIAIARGLSLTARFEGRPIPEEIAHPSLPSIAVVVVVFVGFVAGVATLESGVLEFSPAPFLLSLALYPVVWLGYALTVPLSLVFATGGADPGSVGTLTTRTVILGVGFGLSVVWHLLLVQASSLFASVHGVRTPGQ</sequence>
<dbReference type="Proteomes" id="UP000011607">
    <property type="component" value="Unassembled WGS sequence"/>
</dbReference>
<organism evidence="2 3">
    <name type="scientific">Halobiforma nitratireducens JCM 10879</name>
    <dbReference type="NCBI Taxonomy" id="1227454"/>
    <lineage>
        <taxon>Archaea</taxon>
        <taxon>Methanobacteriati</taxon>
        <taxon>Methanobacteriota</taxon>
        <taxon>Stenosarchaea group</taxon>
        <taxon>Halobacteria</taxon>
        <taxon>Halobacteriales</taxon>
        <taxon>Natrialbaceae</taxon>
        <taxon>Halobiforma</taxon>
    </lineage>
</organism>
<feature type="transmembrane region" description="Helical" evidence="1">
    <location>
        <begin position="150"/>
        <end position="170"/>
    </location>
</feature>
<keyword evidence="1" id="KW-1133">Transmembrane helix</keyword>
<reference evidence="2 3" key="1">
    <citation type="journal article" date="2014" name="PLoS Genet.">
        <title>Phylogenetically driven sequencing of extremely halophilic archaea reveals strategies for static and dynamic osmo-response.</title>
        <authorList>
            <person name="Becker E.A."/>
            <person name="Seitzer P.M."/>
            <person name="Tritt A."/>
            <person name="Larsen D."/>
            <person name="Krusor M."/>
            <person name="Yao A.I."/>
            <person name="Wu D."/>
            <person name="Madern D."/>
            <person name="Eisen J.A."/>
            <person name="Darling A.E."/>
            <person name="Facciotti M.T."/>
        </authorList>
    </citation>
    <scope>NUCLEOTIDE SEQUENCE [LARGE SCALE GENOMIC DNA]</scope>
    <source>
        <strain evidence="2 3">JCM 10879</strain>
    </source>
</reference>
<evidence type="ECO:0000313" key="2">
    <source>
        <dbReference type="EMBL" id="EMA46584.1"/>
    </source>
</evidence>
<feature type="transmembrane region" description="Helical" evidence="1">
    <location>
        <begin position="39"/>
        <end position="61"/>
    </location>
</feature>
<dbReference type="EMBL" id="AOMA01000007">
    <property type="protein sequence ID" value="EMA46584.1"/>
    <property type="molecule type" value="Genomic_DNA"/>
</dbReference>
<evidence type="ECO:0000313" key="3">
    <source>
        <dbReference type="Proteomes" id="UP000011607"/>
    </source>
</evidence>
<gene>
    <name evidence="2" type="ORF">C446_01026</name>
</gene>
<keyword evidence="3" id="KW-1185">Reference proteome</keyword>
<name>M0MPD5_9EURY</name>